<sequence>MESCNFGYSWKGDQTRRKDHWVDVGSFFLVEATGDSDDVHLHPPDIAVDLADDDAGSCSYDVSDHSCVSDLNNDDCGCYEGEKYCGNVEEEEIRICGGEPWRSDVGFHQKSCASVDSTTSEPMTEMEKNRLFWETCLAS</sequence>
<dbReference type="Proteomes" id="UP001159364">
    <property type="component" value="Linkage Group LG08"/>
</dbReference>
<reference evidence="1 2" key="1">
    <citation type="submission" date="2021-09" db="EMBL/GenBank/DDBJ databases">
        <title>Genomic insights and catalytic innovation underlie evolution of tropane alkaloids biosynthesis.</title>
        <authorList>
            <person name="Wang Y.-J."/>
            <person name="Tian T."/>
            <person name="Huang J.-P."/>
            <person name="Huang S.-X."/>
        </authorList>
    </citation>
    <scope>NUCLEOTIDE SEQUENCE [LARGE SCALE GENOMIC DNA]</scope>
    <source>
        <strain evidence="1">KIB-2018</strain>
        <tissue evidence="1">Leaf</tissue>
    </source>
</reference>
<evidence type="ECO:0000313" key="2">
    <source>
        <dbReference type="Proteomes" id="UP001159364"/>
    </source>
</evidence>
<organism evidence="1 2">
    <name type="scientific">Erythroxylum novogranatense</name>
    <dbReference type="NCBI Taxonomy" id="1862640"/>
    <lineage>
        <taxon>Eukaryota</taxon>
        <taxon>Viridiplantae</taxon>
        <taxon>Streptophyta</taxon>
        <taxon>Embryophyta</taxon>
        <taxon>Tracheophyta</taxon>
        <taxon>Spermatophyta</taxon>
        <taxon>Magnoliopsida</taxon>
        <taxon>eudicotyledons</taxon>
        <taxon>Gunneridae</taxon>
        <taxon>Pentapetalae</taxon>
        <taxon>rosids</taxon>
        <taxon>fabids</taxon>
        <taxon>Malpighiales</taxon>
        <taxon>Erythroxylaceae</taxon>
        <taxon>Erythroxylum</taxon>
    </lineage>
</organism>
<name>A0AAV8U9I4_9ROSI</name>
<proteinExistence type="predicted"/>
<gene>
    <name evidence="1" type="ORF">K2173_004738</name>
</gene>
<comment type="caution">
    <text evidence="1">The sequence shown here is derived from an EMBL/GenBank/DDBJ whole genome shotgun (WGS) entry which is preliminary data.</text>
</comment>
<accession>A0AAV8U9I4</accession>
<evidence type="ECO:0000313" key="1">
    <source>
        <dbReference type="EMBL" id="KAJ8898704.1"/>
    </source>
</evidence>
<dbReference type="PANTHER" id="PTHR35726:SF4">
    <property type="entry name" value="GLUTAMIC ACID-RICH PROTEIN-LIKE"/>
    <property type="match status" value="1"/>
</dbReference>
<keyword evidence="2" id="KW-1185">Reference proteome</keyword>
<dbReference type="PANTHER" id="PTHR35726">
    <property type="entry name" value="GLUTAMIC ACID-RICH PROTEIN-LIKE"/>
    <property type="match status" value="1"/>
</dbReference>
<protein>
    <submittedName>
        <fullName evidence="1">Uncharacterized protein</fullName>
    </submittedName>
</protein>
<dbReference type="EMBL" id="JAIWQS010000008">
    <property type="protein sequence ID" value="KAJ8898704.1"/>
    <property type="molecule type" value="Genomic_DNA"/>
</dbReference>
<dbReference type="AlphaFoldDB" id="A0AAV8U9I4"/>